<dbReference type="Gene3D" id="2.10.70.10">
    <property type="entry name" value="Complement Module, domain 1"/>
    <property type="match status" value="1"/>
</dbReference>
<dbReference type="EMBL" id="JANPWB010000007">
    <property type="protein sequence ID" value="KAJ1171889.1"/>
    <property type="molecule type" value="Genomic_DNA"/>
</dbReference>
<protein>
    <submittedName>
        <fullName evidence="2">Uncharacterized protein</fullName>
    </submittedName>
</protein>
<evidence type="ECO:0000313" key="3">
    <source>
        <dbReference type="Proteomes" id="UP001066276"/>
    </source>
</evidence>
<reference evidence="2" key="1">
    <citation type="journal article" date="2022" name="bioRxiv">
        <title>Sequencing and chromosome-scale assembly of the giantPleurodeles waltlgenome.</title>
        <authorList>
            <person name="Brown T."/>
            <person name="Elewa A."/>
            <person name="Iarovenko S."/>
            <person name="Subramanian E."/>
            <person name="Araus A.J."/>
            <person name="Petzold A."/>
            <person name="Susuki M."/>
            <person name="Suzuki K.-i.T."/>
            <person name="Hayashi T."/>
            <person name="Toyoda A."/>
            <person name="Oliveira C."/>
            <person name="Osipova E."/>
            <person name="Leigh N.D."/>
            <person name="Simon A."/>
            <person name="Yun M.H."/>
        </authorList>
    </citation>
    <scope>NUCLEOTIDE SEQUENCE</scope>
    <source>
        <strain evidence="2">20211129_DDA</strain>
        <tissue evidence="2">Liver</tissue>
    </source>
</reference>
<keyword evidence="1" id="KW-1015">Disulfide bond</keyword>
<dbReference type="SUPFAM" id="SSF57535">
    <property type="entry name" value="Complement control module/SCR domain"/>
    <property type="match status" value="1"/>
</dbReference>
<proteinExistence type="predicted"/>
<feature type="non-terminal residue" evidence="2">
    <location>
        <position position="65"/>
    </location>
</feature>
<keyword evidence="3" id="KW-1185">Reference proteome</keyword>
<name>A0AAV7T5U4_PLEWA</name>
<evidence type="ECO:0000256" key="1">
    <source>
        <dbReference type="ARBA" id="ARBA00023157"/>
    </source>
</evidence>
<gene>
    <name evidence="2" type="ORF">NDU88_003746</name>
</gene>
<dbReference type="InterPro" id="IPR035976">
    <property type="entry name" value="Sushi/SCR/CCP_sf"/>
</dbReference>
<comment type="caution">
    <text evidence="2">The sequence shown here is derived from an EMBL/GenBank/DDBJ whole genome shotgun (WGS) entry which is preliminary data.</text>
</comment>
<feature type="non-terminal residue" evidence="2">
    <location>
        <position position="1"/>
    </location>
</feature>
<evidence type="ECO:0000313" key="2">
    <source>
        <dbReference type="EMBL" id="KAJ1171889.1"/>
    </source>
</evidence>
<dbReference type="Proteomes" id="UP001066276">
    <property type="component" value="Chromosome 4_1"/>
</dbReference>
<accession>A0AAV7T5U4</accession>
<organism evidence="2 3">
    <name type="scientific">Pleurodeles waltl</name>
    <name type="common">Iberian ribbed newt</name>
    <dbReference type="NCBI Taxonomy" id="8319"/>
    <lineage>
        <taxon>Eukaryota</taxon>
        <taxon>Metazoa</taxon>
        <taxon>Chordata</taxon>
        <taxon>Craniata</taxon>
        <taxon>Vertebrata</taxon>
        <taxon>Euteleostomi</taxon>
        <taxon>Amphibia</taxon>
        <taxon>Batrachia</taxon>
        <taxon>Caudata</taxon>
        <taxon>Salamandroidea</taxon>
        <taxon>Salamandridae</taxon>
        <taxon>Pleurodelinae</taxon>
        <taxon>Pleurodeles</taxon>
    </lineage>
</organism>
<sequence length="65" mass="7340">ACILKHEEIEQKNIKLLPAFANLLYVTQDQIIDFSCKEGHIKSTRSADMSQVCEDGIIAYPTCVR</sequence>
<dbReference type="AlphaFoldDB" id="A0AAV7T5U4"/>